<evidence type="ECO:0000313" key="3">
    <source>
        <dbReference type="EMBL" id="BCL61305.1"/>
    </source>
</evidence>
<evidence type="ECO:0000256" key="1">
    <source>
        <dbReference type="SAM" id="MobiDB-lite"/>
    </source>
</evidence>
<evidence type="ECO:0008006" key="5">
    <source>
        <dbReference type="Google" id="ProtNLM"/>
    </source>
</evidence>
<dbReference type="RefSeq" id="WP_228853773.1">
    <property type="nucleotide sequence ID" value="NZ_AP024086.1"/>
</dbReference>
<dbReference type="EMBL" id="AP024086">
    <property type="protein sequence ID" value="BCL61305.1"/>
    <property type="molecule type" value="Genomic_DNA"/>
</dbReference>
<evidence type="ECO:0000313" key="4">
    <source>
        <dbReference type="Proteomes" id="UP000826725"/>
    </source>
</evidence>
<dbReference type="KEGG" id="dbk:DGMP_19980"/>
<proteinExistence type="predicted"/>
<dbReference type="AlphaFoldDB" id="A0A8D5FPC9"/>
<reference evidence="3" key="1">
    <citation type="submission" date="2020-09" db="EMBL/GenBank/DDBJ databases">
        <title>Desulfogranum mesoprofundum gen. nov., sp. nov., a novel mesophilic, sulfate-reducing chemolithoautotroph isolated from a deep-sea hydrothermal vent chimney in the Suiyo Seamount.</title>
        <authorList>
            <person name="Hashimoto Y."/>
            <person name="Nakagawa S."/>
        </authorList>
    </citation>
    <scope>NUCLEOTIDE SEQUENCE</scope>
    <source>
        <strain evidence="3">KT2</strain>
    </source>
</reference>
<keyword evidence="4" id="KW-1185">Reference proteome</keyword>
<gene>
    <name evidence="3" type="ORF">DGMP_19980</name>
</gene>
<keyword evidence="2" id="KW-0732">Signal</keyword>
<evidence type="ECO:0000256" key="2">
    <source>
        <dbReference type="SAM" id="SignalP"/>
    </source>
</evidence>
<feature type="chain" id="PRO_5034718129" description="DNA-binding protein" evidence="2">
    <location>
        <begin position="29"/>
        <end position="286"/>
    </location>
</feature>
<sequence length="286" mass="31340">MLKMYKILVSVVCFVLFLSVVISSGKAAASKNTGRNGENGQDGVISCTVLETMNAAGYTYFKADMGEGRGWVAIPMVVLKEGDRVSFYQGMKMVNFFSRTLSRTFGEIIFSPGLVGQVPKEVVDTVNTSREPEQKSRKTVVGEPNGLENRISDTRHMPRQIDPQKESGGSVAAIAMQEEIALPKAEGEHAFTVGELYAKRKALSGKIVRVRGKVVKYSPNIMGRNWLHIQDGSGNALENSHDLVVTTTEIPENMNDITIEGIVATDRDFGAGYRYSVIIEKAVIKK</sequence>
<protein>
    <recommendedName>
        <fullName evidence="5">DNA-binding protein</fullName>
    </recommendedName>
</protein>
<organism evidence="3 4">
    <name type="scientific">Desulfomarina profundi</name>
    <dbReference type="NCBI Taxonomy" id="2772557"/>
    <lineage>
        <taxon>Bacteria</taxon>
        <taxon>Pseudomonadati</taxon>
        <taxon>Thermodesulfobacteriota</taxon>
        <taxon>Desulfobulbia</taxon>
        <taxon>Desulfobulbales</taxon>
        <taxon>Desulfobulbaceae</taxon>
        <taxon>Desulfomarina</taxon>
    </lineage>
</organism>
<dbReference type="Proteomes" id="UP000826725">
    <property type="component" value="Chromosome"/>
</dbReference>
<feature type="signal peptide" evidence="2">
    <location>
        <begin position="1"/>
        <end position="28"/>
    </location>
</feature>
<feature type="region of interest" description="Disordered" evidence="1">
    <location>
        <begin position="126"/>
        <end position="151"/>
    </location>
</feature>
<accession>A0A8D5FPC9</accession>
<name>A0A8D5FPC9_9BACT</name>